<sequence>MVCGLLSKGKSAQEATSRAITDSLSVVFVLSTYRVVVMATGEKRYAGKDMHVTVLSIKLTW</sequence>
<accession>A0A0D9XCL3</accession>
<evidence type="ECO:0000313" key="2">
    <source>
        <dbReference type="Proteomes" id="UP000032180"/>
    </source>
</evidence>
<evidence type="ECO:0000313" key="1">
    <source>
        <dbReference type="EnsemblPlants" id="LPERR09G04230.1"/>
    </source>
</evidence>
<reference evidence="2" key="2">
    <citation type="submission" date="2013-12" db="EMBL/GenBank/DDBJ databases">
        <authorList>
            <person name="Yu Y."/>
            <person name="Lee S."/>
            <person name="de Baynast K."/>
            <person name="Wissotski M."/>
            <person name="Liu L."/>
            <person name="Talag J."/>
            <person name="Goicoechea J."/>
            <person name="Angelova A."/>
            <person name="Jetty R."/>
            <person name="Kudrna D."/>
            <person name="Golser W."/>
            <person name="Rivera L."/>
            <person name="Zhang J."/>
            <person name="Wing R."/>
        </authorList>
    </citation>
    <scope>NUCLEOTIDE SEQUENCE</scope>
</reference>
<proteinExistence type="predicted"/>
<dbReference type="Gramene" id="LPERR09G04230.1">
    <property type="protein sequence ID" value="LPERR09G04230.1"/>
    <property type="gene ID" value="LPERR09G04230"/>
</dbReference>
<dbReference type="AlphaFoldDB" id="A0A0D9XCL3"/>
<reference evidence="1 2" key="1">
    <citation type="submission" date="2012-08" db="EMBL/GenBank/DDBJ databases">
        <title>Oryza genome evolution.</title>
        <authorList>
            <person name="Wing R.A."/>
        </authorList>
    </citation>
    <scope>NUCLEOTIDE SEQUENCE</scope>
</reference>
<dbReference type="EnsemblPlants" id="LPERR09G04230.1">
    <property type="protein sequence ID" value="LPERR09G04230.1"/>
    <property type="gene ID" value="LPERR09G04230"/>
</dbReference>
<reference evidence="1" key="3">
    <citation type="submission" date="2015-04" db="UniProtKB">
        <authorList>
            <consortium name="EnsemblPlants"/>
        </authorList>
    </citation>
    <scope>IDENTIFICATION</scope>
</reference>
<name>A0A0D9XCL3_9ORYZ</name>
<organism evidence="1 2">
    <name type="scientific">Leersia perrieri</name>
    <dbReference type="NCBI Taxonomy" id="77586"/>
    <lineage>
        <taxon>Eukaryota</taxon>
        <taxon>Viridiplantae</taxon>
        <taxon>Streptophyta</taxon>
        <taxon>Embryophyta</taxon>
        <taxon>Tracheophyta</taxon>
        <taxon>Spermatophyta</taxon>
        <taxon>Magnoliopsida</taxon>
        <taxon>Liliopsida</taxon>
        <taxon>Poales</taxon>
        <taxon>Poaceae</taxon>
        <taxon>BOP clade</taxon>
        <taxon>Oryzoideae</taxon>
        <taxon>Oryzeae</taxon>
        <taxon>Oryzinae</taxon>
        <taxon>Leersia</taxon>
    </lineage>
</organism>
<dbReference type="Proteomes" id="UP000032180">
    <property type="component" value="Chromosome 9"/>
</dbReference>
<dbReference type="HOGENOM" id="CLU_2925953_0_0_1"/>
<keyword evidence="2" id="KW-1185">Reference proteome</keyword>
<protein>
    <submittedName>
        <fullName evidence="1">Uncharacterized protein</fullName>
    </submittedName>
</protein>